<dbReference type="Proteomes" id="UP001527925">
    <property type="component" value="Unassembled WGS sequence"/>
</dbReference>
<evidence type="ECO:0000256" key="8">
    <source>
        <dbReference type="ARBA" id="ARBA00022763"/>
    </source>
</evidence>
<evidence type="ECO:0000256" key="5">
    <source>
        <dbReference type="ARBA" id="ARBA00022454"/>
    </source>
</evidence>
<comment type="caution">
    <text evidence="21">The sequence shown here is derived from an EMBL/GenBank/DDBJ whole genome shotgun (WGS) entry which is preliminary data.</text>
</comment>
<keyword evidence="12" id="KW-0460">Magnesium</keyword>
<comment type="cofactor">
    <cofactor evidence="1">
        <name>Zn(2+)</name>
        <dbReference type="ChEBI" id="CHEBI:29105"/>
    </cofactor>
</comment>
<comment type="similarity">
    <text evidence="4">Belongs to the SMC family. RAD50 subfamily.</text>
</comment>
<reference evidence="21 22" key="1">
    <citation type="submission" date="2023-09" db="EMBL/GenBank/DDBJ databases">
        <title>Pangenome analysis of Batrachochytrium dendrobatidis and related Chytrids.</title>
        <authorList>
            <person name="Yacoub M.N."/>
            <person name="Stajich J.E."/>
            <person name="James T.Y."/>
        </authorList>
    </citation>
    <scope>NUCLEOTIDE SEQUENCE [LARGE SCALE GENOMIC DNA]</scope>
    <source>
        <strain evidence="21 22">JEL0888</strain>
    </source>
</reference>
<comment type="subcellular location">
    <subcellularLocation>
        <location evidence="3">Chromosome</location>
    </subcellularLocation>
    <subcellularLocation>
        <location evidence="2">Nucleus</location>
    </subcellularLocation>
</comment>
<feature type="coiled-coil region" evidence="18">
    <location>
        <begin position="489"/>
        <end position="546"/>
    </location>
</feature>
<evidence type="ECO:0000256" key="13">
    <source>
        <dbReference type="ARBA" id="ARBA00023054"/>
    </source>
</evidence>
<evidence type="ECO:0000256" key="12">
    <source>
        <dbReference type="ARBA" id="ARBA00022842"/>
    </source>
</evidence>
<keyword evidence="14" id="KW-0234">DNA repair</keyword>
<dbReference type="Gene3D" id="1.10.287.1490">
    <property type="match status" value="1"/>
</dbReference>
<keyword evidence="13 18" id="KW-0175">Coiled coil</keyword>
<proteinExistence type="inferred from homology"/>
<protein>
    <submittedName>
        <fullName evidence="21">DNA repair protein rad50</fullName>
    </submittedName>
</protein>
<dbReference type="SUPFAM" id="SSF52540">
    <property type="entry name" value="P-loop containing nucleoside triphosphate hydrolases"/>
    <property type="match status" value="1"/>
</dbReference>
<accession>A0ABR4ND53</accession>
<keyword evidence="5" id="KW-0158">Chromosome</keyword>
<dbReference type="Pfam" id="PF13476">
    <property type="entry name" value="AAA_23"/>
    <property type="match status" value="1"/>
</dbReference>
<evidence type="ECO:0000256" key="4">
    <source>
        <dbReference type="ARBA" id="ARBA00009439"/>
    </source>
</evidence>
<dbReference type="Gene3D" id="3.40.50.300">
    <property type="entry name" value="P-loop containing nucleotide triphosphate hydrolases"/>
    <property type="match status" value="2"/>
</dbReference>
<keyword evidence="8" id="KW-0227">DNA damage</keyword>
<evidence type="ECO:0000256" key="16">
    <source>
        <dbReference type="ARBA" id="ARBA00023254"/>
    </source>
</evidence>
<dbReference type="InterPro" id="IPR027417">
    <property type="entry name" value="P-loop_NTPase"/>
</dbReference>
<evidence type="ECO:0000256" key="11">
    <source>
        <dbReference type="ARBA" id="ARBA00022840"/>
    </source>
</evidence>
<evidence type="ECO:0000256" key="14">
    <source>
        <dbReference type="ARBA" id="ARBA00023204"/>
    </source>
</evidence>
<dbReference type="InterPro" id="IPR013134">
    <property type="entry name" value="Zn_hook_RAD50"/>
</dbReference>
<comment type="catalytic activity">
    <reaction evidence="17">
        <text>ATP + H2O = ADP + phosphate + H(+)</text>
        <dbReference type="Rhea" id="RHEA:13065"/>
        <dbReference type="ChEBI" id="CHEBI:15377"/>
        <dbReference type="ChEBI" id="CHEBI:15378"/>
        <dbReference type="ChEBI" id="CHEBI:30616"/>
        <dbReference type="ChEBI" id="CHEBI:43474"/>
        <dbReference type="ChEBI" id="CHEBI:456216"/>
    </reaction>
</comment>
<keyword evidence="10" id="KW-0862">Zinc</keyword>
<sequence length="1315" mass="148891">MATLDKLLVRGVRSFAPDRTETLEFATPLTIIVGHNGAGKTTIIECLKYATTGDLPPNSRSGAFVFDPKLAHTSEVKAQVKLRFHNVRGDEVTCTRSLLVTQKATTKTQRTLDSILSIKDPRTGEVHDLSSRCAVVDEELAPHLAVSKAILEHVIFCHQEDSFWPLSEPSVLKKKFDEIFASTRYTKALVEIRDQRKTLLAKAKEHERDLFYLRANRDKSRKVNETLIETKRSVNEKAARIEELDSGEIAESLRNINNCHDRQRAADALVAKQTQMNHELEMLDRRITEMTSSLEVFEESDEQLQMLLSQYIASLNDQETERAALESKQIQFTSNLKTMSDQISTLMMRRGQLQAERDAYTAHCEERKRLVSEAIDQNGYTGFNTESLTNADVERFVRMISATIATQQRQLSEFRAETKARENGILSDIQRVQSEITSIDQLRRLNRTQIVGVLQEACLQKNHFADHSFALQDNTNAKIANIAASMNAVQVSQVNVDAAENDLRQEEAALAKARAELAASSVDGQLEAIAAKISDLERVLATKNKEVTAAYLQADTHARHKLKSGELDKKHDMRQRLIAEISTEITQLLGAEPNWDTIIPELEVLAKQKQEQLKLSETQHNQKLREMSSVEARLSQARNILQIKTAELQSKSRQISKVCATDDFETAFRSAEADVISWRDEMTTMNSTSDIYTKFVGKLKSSECCPLCSRGFPTRPQFDAFVAKLEGVLARVPQAKETATEELKVSETRLAQLSELQPVWNDCERLRHKEIPETQTQISSLDGQHAALQAVIDDMSGEIATLAVEHQGLLALRARADEVARLNSELAVLEREVGNLSRDLDAGGSVRTVTEIQREIEAVQAEIKALQTSAEALVQEKLGKQRDVQQRENRTRDARDELERLRARSKERDGLAAQIQQLRSEIAHFEAENKNLETKAHAIQPDLDQRNSLLARHRSDSGEHERELQASEAALSRSLSHIQGRQRDIDRYMSSGGDGKLAQCIRDIKALQDEHAALKISADEIVARLDDIQKKSANVQVLQRTVNDNIRLRQLQAQRREVGAGIAGLSAEIQRMDLRTLATEYNRFKEAHDRLLGERAELVGEQKQLEANLNRLEKELRTDYSDVERQFQEKLIDLQLAQKAAHDLEIYAKALDKQVAAIMTHHQQKMDEINKIIRELWTKTYRGLDIDTIEIRWDPEKENSRSYNYRVVMVKGDTELDMRGRCSAGQKVLTSIMIRLALAETFCVNCGILALDEPTTNLDRENIESLAESLSEIIQMRRQQSSFQLIVITHDEEFMQLLGSSEFADFYYRVEKLAE</sequence>
<keyword evidence="22" id="KW-1185">Reference proteome</keyword>
<evidence type="ECO:0000256" key="9">
    <source>
        <dbReference type="ARBA" id="ARBA00022801"/>
    </source>
</evidence>
<feature type="coiled-coil region" evidence="18">
    <location>
        <begin position="1088"/>
        <end position="1122"/>
    </location>
</feature>
<feature type="coiled-coil region" evidence="18">
    <location>
        <begin position="812"/>
        <end position="935"/>
    </location>
</feature>
<evidence type="ECO:0000256" key="7">
    <source>
        <dbReference type="ARBA" id="ARBA00022741"/>
    </source>
</evidence>
<evidence type="ECO:0000259" key="20">
    <source>
        <dbReference type="Pfam" id="PF13476"/>
    </source>
</evidence>
<dbReference type="InterPro" id="IPR038729">
    <property type="entry name" value="Rad50/SbcC_AAA"/>
</dbReference>
<dbReference type="PANTHER" id="PTHR18867">
    <property type="entry name" value="RAD50"/>
    <property type="match status" value="1"/>
</dbReference>
<evidence type="ECO:0000313" key="22">
    <source>
        <dbReference type="Proteomes" id="UP001527925"/>
    </source>
</evidence>
<evidence type="ECO:0000313" key="21">
    <source>
        <dbReference type="EMBL" id="KAL2917359.1"/>
    </source>
</evidence>
<keyword evidence="7" id="KW-0547">Nucleotide-binding</keyword>
<evidence type="ECO:0000256" key="3">
    <source>
        <dbReference type="ARBA" id="ARBA00004286"/>
    </source>
</evidence>
<evidence type="ECO:0000256" key="2">
    <source>
        <dbReference type="ARBA" id="ARBA00004123"/>
    </source>
</evidence>
<keyword evidence="16" id="KW-0469">Meiosis</keyword>
<feature type="domain" description="Rad50/SbcC-type AAA" evidence="20">
    <location>
        <begin position="6"/>
        <end position="224"/>
    </location>
</feature>
<organism evidence="21 22">
    <name type="scientific">Polyrhizophydium stewartii</name>
    <dbReference type="NCBI Taxonomy" id="2732419"/>
    <lineage>
        <taxon>Eukaryota</taxon>
        <taxon>Fungi</taxon>
        <taxon>Fungi incertae sedis</taxon>
        <taxon>Chytridiomycota</taxon>
        <taxon>Chytridiomycota incertae sedis</taxon>
        <taxon>Chytridiomycetes</taxon>
        <taxon>Rhizophydiales</taxon>
        <taxon>Rhizophydiales incertae sedis</taxon>
        <taxon>Polyrhizophydium</taxon>
    </lineage>
</organism>
<keyword evidence="6" id="KW-0479">Metal-binding</keyword>
<dbReference type="PANTHER" id="PTHR18867:SF12">
    <property type="entry name" value="DNA REPAIR PROTEIN RAD50"/>
    <property type="match status" value="1"/>
</dbReference>
<dbReference type="InterPro" id="IPR004584">
    <property type="entry name" value="Rad50_eukaryotes"/>
</dbReference>
<keyword evidence="11" id="KW-0067">ATP-binding</keyword>
<dbReference type="Pfam" id="PF04423">
    <property type="entry name" value="Rad50_zn_hook"/>
    <property type="match status" value="1"/>
</dbReference>
<evidence type="ECO:0000256" key="10">
    <source>
        <dbReference type="ARBA" id="ARBA00022833"/>
    </source>
</evidence>
<dbReference type="EMBL" id="JADGIZ020000011">
    <property type="protein sequence ID" value="KAL2917359.1"/>
    <property type="molecule type" value="Genomic_DNA"/>
</dbReference>
<keyword evidence="15" id="KW-0539">Nucleus</keyword>
<gene>
    <name evidence="21" type="primary">RAD50</name>
    <name evidence="21" type="ORF">HK105_203023</name>
</gene>
<evidence type="ECO:0000256" key="1">
    <source>
        <dbReference type="ARBA" id="ARBA00001947"/>
    </source>
</evidence>
<evidence type="ECO:0000256" key="17">
    <source>
        <dbReference type="ARBA" id="ARBA00049360"/>
    </source>
</evidence>
<keyword evidence="9" id="KW-0378">Hydrolase</keyword>
<dbReference type="NCBIfam" id="TIGR00606">
    <property type="entry name" value="rad50"/>
    <property type="match status" value="1"/>
</dbReference>
<name>A0ABR4ND53_9FUNG</name>
<evidence type="ECO:0000259" key="19">
    <source>
        <dbReference type="Pfam" id="PF04423"/>
    </source>
</evidence>
<feature type="domain" description="Zinc-hook" evidence="19">
    <location>
        <begin position="685"/>
        <end position="714"/>
    </location>
</feature>
<evidence type="ECO:0000256" key="18">
    <source>
        <dbReference type="SAM" id="Coils"/>
    </source>
</evidence>
<evidence type="ECO:0000256" key="6">
    <source>
        <dbReference type="ARBA" id="ARBA00022723"/>
    </source>
</evidence>
<evidence type="ECO:0000256" key="15">
    <source>
        <dbReference type="ARBA" id="ARBA00023242"/>
    </source>
</evidence>